<dbReference type="Proteomes" id="UP001056455">
    <property type="component" value="Chromosome"/>
</dbReference>
<proteinExistence type="predicted"/>
<name>A0ABY4YSI8_9MICO</name>
<dbReference type="RefSeq" id="WP_252592313.1">
    <property type="nucleotide sequence ID" value="NZ_CP099489.1"/>
</dbReference>
<reference evidence="3" key="1">
    <citation type="submission" date="2022-06" db="EMBL/GenBank/DDBJ databases">
        <title>Ornithinimicrobium HY1793.</title>
        <authorList>
            <person name="Huang Y."/>
        </authorList>
    </citation>
    <scope>NUCLEOTIDE SEQUENCE</scope>
    <source>
        <strain evidence="3">HY1793</strain>
    </source>
</reference>
<accession>A0ABY4YSI8</accession>
<dbReference type="PROSITE" id="PS51257">
    <property type="entry name" value="PROKAR_LIPOPROTEIN"/>
    <property type="match status" value="1"/>
</dbReference>
<evidence type="ECO:0000313" key="4">
    <source>
        <dbReference type="Proteomes" id="UP001056455"/>
    </source>
</evidence>
<protein>
    <recommendedName>
        <fullName evidence="5">Lipoprotein</fullName>
    </recommendedName>
</protein>
<feature type="chain" id="PRO_5046486456" description="Lipoprotein" evidence="2">
    <location>
        <begin position="20"/>
        <end position="414"/>
    </location>
</feature>
<evidence type="ECO:0000256" key="2">
    <source>
        <dbReference type="SAM" id="SignalP"/>
    </source>
</evidence>
<evidence type="ECO:0000256" key="1">
    <source>
        <dbReference type="SAM" id="MobiDB-lite"/>
    </source>
</evidence>
<keyword evidence="2" id="KW-0732">Signal</keyword>
<feature type="region of interest" description="Disordered" evidence="1">
    <location>
        <begin position="21"/>
        <end position="113"/>
    </location>
</feature>
<gene>
    <name evidence="3" type="ORF">NF556_17185</name>
</gene>
<dbReference type="EMBL" id="CP099489">
    <property type="protein sequence ID" value="USQ79323.1"/>
    <property type="molecule type" value="Genomic_DNA"/>
</dbReference>
<feature type="compositionally biased region" description="Low complexity" evidence="1">
    <location>
        <begin position="68"/>
        <end position="106"/>
    </location>
</feature>
<sequence>MKLPRTALALALSSSLLLAACSGSDEPEESTDTSSTAADASPDAADTTGDAGESTGDAGESTGDAGESTGDAAGSTGDAAESTGDASESTGDAAGSTGDAGDSTAAPGEDSETDDAVITAPAAGAGVLSVEEGEEIASQLMREAADSQNADAEEAAELNESAFSGSELRAAVAATSLRDIGITPVIDYHPTSPNVLAISREDGEFPAYMVVQSVPESGLPELHLMVQEEDGGDWKIGWSAPMLAGTEIGTFDPRSEGSTVIRDGKAGLTNYPSYVVDMLFQILDYPFADERPDFRTNNYGPQVRAAAEEQAASVAEQATLTQDHSLRSGTLRTIELADGSAIMFPVLERKSTFDVLDGMILEPSSAFAHFAEDDTITDSAEMTTLVFLAVHVRADGGDPEVIAAREQVVGANGS</sequence>
<evidence type="ECO:0000313" key="3">
    <source>
        <dbReference type="EMBL" id="USQ79323.1"/>
    </source>
</evidence>
<evidence type="ECO:0008006" key="5">
    <source>
        <dbReference type="Google" id="ProtNLM"/>
    </source>
</evidence>
<feature type="signal peptide" evidence="2">
    <location>
        <begin position="1"/>
        <end position="19"/>
    </location>
</feature>
<feature type="compositionally biased region" description="Low complexity" evidence="1">
    <location>
        <begin position="32"/>
        <end position="60"/>
    </location>
</feature>
<organism evidence="3 4">
    <name type="scientific">Ornithinimicrobium faecis</name>
    <dbReference type="NCBI Taxonomy" id="2934158"/>
    <lineage>
        <taxon>Bacteria</taxon>
        <taxon>Bacillati</taxon>
        <taxon>Actinomycetota</taxon>
        <taxon>Actinomycetes</taxon>
        <taxon>Micrococcales</taxon>
        <taxon>Ornithinimicrobiaceae</taxon>
        <taxon>Ornithinimicrobium</taxon>
    </lineage>
</organism>
<keyword evidence="4" id="KW-1185">Reference proteome</keyword>